<dbReference type="Proteomes" id="UP000469424">
    <property type="component" value="Unassembled WGS sequence"/>
</dbReference>
<keyword evidence="1" id="KW-0547">Nucleotide-binding</keyword>
<comment type="caution">
    <text evidence="1">The sequence shown here is derived from an EMBL/GenBank/DDBJ whole genome shotgun (WGS) entry which is preliminary data.</text>
</comment>
<keyword evidence="1" id="KW-0067">ATP-binding</keyword>
<organism evidence="1 2">
    <name type="scientific">Mogibacterium kristiansenii</name>
    <dbReference type="NCBI Taxonomy" id="2606708"/>
    <lineage>
        <taxon>Bacteria</taxon>
        <taxon>Bacillati</taxon>
        <taxon>Bacillota</taxon>
        <taxon>Clostridia</taxon>
        <taxon>Peptostreptococcales</taxon>
        <taxon>Anaerovoracaceae</taxon>
        <taxon>Mogibacterium</taxon>
    </lineage>
</organism>
<reference evidence="1 2" key="1">
    <citation type="submission" date="2019-08" db="EMBL/GenBank/DDBJ databases">
        <title>In-depth cultivation of the pig gut microbiome towards novel bacterial diversity and tailored functional studies.</title>
        <authorList>
            <person name="Wylensek D."/>
            <person name="Hitch T.C.A."/>
            <person name="Clavel T."/>
        </authorList>
    </citation>
    <scope>NUCLEOTIDE SEQUENCE [LARGE SCALE GENOMIC DNA]</scope>
    <source>
        <strain evidence="1 2">WCA-MUC-591-APC-4B</strain>
    </source>
</reference>
<sequence>MIIMRVKADNILCFNDFEINMSYPKKIVNSPVENEWLSERTNFRYKKVNILMGGNATGKTSLGRILMMFMNYFKDGAVARFIDMISDFSRSAHLEIDFVTMNLRLYRFTFKANMKNDDGYDNSDITIEIKSVRINKMDSYETCAAKLDDGIKCEHTTYDKVNTEGWSFIFPRDITVNTPYSLIGKNSKYLTVLEKVLKTLDPAIRKVEELKDVDNSYVIRLDNRDVIMQDGKIANEAILSSGTKAGIDIAYIIASSICNLHDFYYCDEIFSFVNSDLEKACLSIIIEKLGDDRQLFFTTHNTDVLDMDLPKHSYTFMKKEVRDVGVDISCVYASDYLKKAEDSLKNAVENDLFCIAPELNELYDLIDLN</sequence>
<dbReference type="SUPFAM" id="SSF52540">
    <property type="entry name" value="P-loop containing nucleoside triphosphate hydrolases"/>
    <property type="match status" value="1"/>
</dbReference>
<accession>A0A6N7XKH4</accession>
<dbReference type="RefSeq" id="WP_154553651.1">
    <property type="nucleotide sequence ID" value="NZ_VUNA01000002.1"/>
</dbReference>
<dbReference type="AlphaFoldDB" id="A0A6N7XKH4"/>
<dbReference type="GO" id="GO:0005524">
    <property type="term" value="F:ATP binding"/>
    <property type="evidence" value="ECO:0007669"/>
    <property type="project" value="UniProtKB-KW"/>
</dbReference>
<dbReference type="Gene3D" id="3.40.50.300">
    <property type="entry name" value="P-loop containing nucleotide triphosphate hydrolases"/>
    <property type="match status" value="1"/>
</dbReference>
<evidence type="ECO:0000313" key="1">
    <source>
        <dbReference type="EMBL" id="MST70091.1"/>
    </source>
</evidence>
<keyword evidence="2" id="KW-1185">Reference proteome</keyword>
<proteinExistence type="predicted"/>
<name>A0A6N7XKH4_9FIRM</name>
<evidence type="ECO:0000313" key="2">
    <source>
        <dbReference type="Proteomes" id="UP000469424"/>
    </source>
</evidence>
<dbReference type="EMBL" id="VUNA01000002">
    <property type="protein sequence ID" value="MST70091.1"/>
    <property type="molecule type" value="Genomic_DNA"/>
</dbReference>
<protein>
    <submittedName>
        <fullName evidence="1">ATP-binding protein</fullName>
    </submittedName>
</protein>
<gene>
    <name evidence="1" type="ORF">FYJ65_01850</name>
</gene>
<dbReference type="InterPro" id="IPR027417">
    <property type="entry name" value="P-loop_NTPase"/>
</dbReference>